<feature type="transmembrane region" description="Helical" evidence="1">
    <location>
        <begin position="269"/>
        <end position="289"/>
    </location>
</feature>
<sequence length="374" mass="42468">MADRQYYQSSGTNPWIECFFHGEFIFERRFLVYCLGYFIVSLIGNWCQRSHRATWVKAFVFASLNKTSHFPDPKGWKALIASRPTVIAATIHAVATSIIAVGILLAYYTNPNNNADSASSSSSSPWIYHDINLIHIWQRVGLPISLSYFVIDSYFYCLPKKDVIIFVHHCIMCFCHYPVCHPAGAILAGASDVEWVTWLSLVGYTSEVSTTMMNYRWYLINTLEEDWIGFGIVNGLVVASWAGRVVLFTYLLVVEIYPRMHMYMEQQQMFTFVMMVLGHAGIGLLSLYWCIIMCKGGIKSLFVFKKPQQKTTNGGVQRGLSFAEEVSGKRLDNGTEACHHNSPLKIIEEEAEAYKDGSLFTESPSETRQSKKIQ</sequence>
<keyword evidence="1" id="KW-0472">Membrane</keyword>
<dbReference type="PANTHER" id="PTHR13439">
    <property type="entry name" value="CT120 PROTEIN"/>
    <property type="match status" value="1"/>
</dbReference>
<keyword evidence="1" id="KW-0812">Transmembrane</keyword>
<dbReference type="EMBL" id="JALLBG020000195">
    <property type="protein sequence ID" value="KAL3759980.1"/>
    <property type="molecule type" value="Genomic_DNA"/>
</dbReference>
<accession>A0ABD3M7C6</accession>
<dbReference type="InterPro" id="IPR050846">
    <property type="entry name" value="TLCD"/>
</dbReference>
<dbReference type="Proteomes" id="UP001530293">
    <property type="component" value="Unassembled WGS sequence"/>
</dbReference>
<gene>
    <name evidence="2" type="ORF">ACHAWU_000603</name>
</gene>
<keyword evidence="3" id="KW-1185">Reference proteome</keyword>
<proteinExistence type="predicted"/>
<reference evidence="2 3" key="1">
    <citation type="submission" date="2024-10" db="EMBL/GenBank/DDBJ databases">
        <title>Updated reference genomes for cyclostephanoid diatoms.</title>
        <authorList>
            <person name="Roberts W.R."/>
            <person name="Alverson A.J."/>
        </authorList>
    </citation>
    <scope>NUCLEOTIDE SEQUENCE [LARGE SCALE GENOMIC DNA]</scope>
    <source>
        <strain evidence="2 3">AJA232-27</strain>
    </source>
</reference>
<feature type="transmembrane region" description="Helical" evidence="1">
    <location>
        <begin position="86"/>
        <end position="108"/>
    </location>
</feature>
<feature type="transmembrane region" description="Helical" evidence="1">
    <location>
        <begin position="30"/>
        <end position="47"/>
    </location>
</feature>
<comment type="caution">
    <text evidence="2">The sequence shown here is derived from an EMBL/GenBank/DDBJ whole genome shotgun (WGS) entry which is preliminary data.</text>
</comment>
<dbReference type="AlphaFoldDB" id="A0ABD3M7C6"/>
<feature type="transmembrane region" description="Helical" evidence="1">
    <location>
        <begin position="227"/>
        <end position="257"/>
    </location>
</feature>
<keyword evidence="1" id="KW-1133">Transmembrane helix</keyword>
<evidence type="ECO:0000313" key="2">
    <source>
        <dbReference type="EMBL" id="KAL3759980.1"/>
    </source>
</evidence>
<evidence type="ECO:0000256" key="1">
    <source>
        <dbReference type="SAM" id="Phobius"/>
    </source>
</evidence>
<dbReference type="PANTHER" id="PTHR13439:SF0">
    <property type="entry name" value="TOPOISOMERASE I DAMAGE AFFECTED PROTEIN 4"/>
    <property type="match status" value="1"/>
</dbReference>
<protein>
    <recommendedName>
        <fullName evidence="4">TLC domain-containing protein</fullName>
    </recommendedName>
</protein>
<organism evidence="2 3">
    <name type="scientific">Discostella pseudostelligera</name>
    <dbReference type="NCBI Taxonomy" id="259834"/>
    <lineage>
        <taxon>Eukaryota</taxon>
        <taxon>Sar</taxon>
        <taxon>Stramenopiles</taxon>
        <taxon>Ochrophyta</taxon>
        <taxon>Bacillariophyta</taxon>
        <taxon>Coscinodiscophyceae</taxon>
        <taxon>Thalassiosirophycidae</taxon>
        <taxon>Stephanodiscales</taxon>
        <taxon>Stephanodiscaceae</taxon>
        <taxon>Discostella</taxon>
    </lineage>
</organism>
<name>A0ABD3M7C6_9STRA</name>
<evidence type="ECO:0008006" key="4">
    <source>
        <dbReference type="Google" id="ProtNLM"/>
    </source>
</evidence>
<evidence type="ECO:0000313" key="3">
    <source>
        <dbReference type="Proteomes" id="UP001530293"/>
    </source>
</evidence>